<dbReference type="PANTHER" id="PTHR11183">
    <property type="entry name" value="GLYCOGENIN SUBFAMILY MEMBER"/>
    <property type="match status" value="1"/>
</dbReference>
<protein>
    <recommendedName>
        <fullName evidence="11">glycogenin glucosyltransferase</fullName>
        <ecNumber evidence="11">2.4.1.186</ecNumber>
    </recommendedName>
</protein>
<feature type="region of interest" description="Disordered" evidence="16">
    <location>
        <begin position="370"/>
        <end position="406"/>
    </location>
</feature>
<comment type="pathway">
    <text evidence="3">Glycan biosynthesis; glycogen biosynthesis.</text>
</comment>
<evidence type="ECO:0000256" key="4">
    <source>
        <dbReference type="ARBA" id="ARBA00022490"/>
    </source>
</evidence>
<evidence type="ECO:0000256" key="9">
    <source>
        <dbReference type="ARBA" id="ARBA00023211"/>
    </source>
</evidence>
<dbReference type="CDD" id="cd02537">
    <property type="entry name" value="GT8_Glycogenin"/>
    <property type="match status" value="1"/>
</dbReference>
<keyword evidence="18" id="KW-1185">Reference proteome</keyword>
<name>A0AAD5B1G5_SILAS</name>
<sequence>MCREVEVELVRKSTSGICGAGHVHYEYTELSLDDALPGDLTDGDLDFASDGQKPDPGKGDRSGGVDDFGGVTDDRDDETKEAYQAFVTLATTDPYCMGSLVVGKCLRRHGTTRKLVAMVSPNISTEARLSLEDVFDEVIVVDMLDSRDRAHLFWLGRPDLGITFTKLHCWTLTQYTKCVFLDADTLVLCNVDELFDREELSAAPDPGWPDCFNSGVFVFRPSLETHSRLLEHAKMCGSFDGGDQGLLNTFFSDWAIKDINKHLPFIYNLSANAIYTYLPAFHKYGHQAKIVHFLGRYKPWHIPNKQQPPTDAPQWDTNRNLDKYVDQWWAEYYGQTKMHADEPQEHQNVEHTEQLGMSEAVPCSIQAPTLWHSSQPPVTSPTTPHPHPHSHELDPQAEEREEKEPSELLTELMLNAPSSSTCHQLEDTCPDPDDLSKAEPEILEQSQFQEPPVEQKQEEVIPEVESVLSEAASNTEVSNANLEHRKRWEEGRIDYLGKDAFENIRMKLDQFLD</sequence>
<comment type="catalytic activity">
    <reaction evidence="13">
        <text>L-tyrosyl-[glycogenin] + UDP-alpha-D-glucose = alpha-D-glucosyl-L-tyrosyl-[glycogenin] + UDP + H(+)</text>
        <dbReference type="Rhea" id="RHEA:23360"/>
        <dbReference type="Rhea" id="RHEA-COMP:14604"/>
        <dbReference type="Rhea" id="RHEA-COMP:14605"/>
        <dbReference type="ChEBI" id="CHEBI:15378"/>
        <dbReference type="ChEBI" id="CHEBI:46858"/>
        <dbReference type="ChEBI" id="CHEBI:58223"/>
        <dbReference type="ChEBI" id="CHEBI:58885"/>
        <dbReference type="ChEBI" id="CHEBI:140573"/>
        <dbReference type="EC" id="2.4.1.186"/>
    </reaction>
    <physiologicalReaction direction="left-to-right" evidence="13">
        <dbReference type="Rhea" id="RHEA:23361"/>
    </physiologicalReaction>
</comment>
<dbReference type="EMBL" id="MU551540">
    <property type="protein sequence ID" value="KAI5625980.1"/>
    <property type="molecule type" value="Genomic_DNA"/>
</dbReference>
<evidence type="ECO:0000256" key="3">
    <source>
        <dbReference type="ARBA" id="ARBA00004964"/>
    </source>
</evidence>
<comment type="function">
    <text evidence="15">Self-glucosylating initiator of glycogen synthesis. It catalyzes the formation of a short alpha (1,4)-glucosyl chain covalently attached via a glucose 1-O-tyrosyl linkage to internal tyrosine residues and these chains act as primers for the elongation reaction catalyzed by glycogen synthase.</text>
</comment>
<keyword evidence="4" id="KW-0963">Cytoplasm</keyword>
<dbReference type="InterPro" id="IPR002495">
    <property type="entry name" value="Glyco_trans_8"/>
</dbReference>
<evidence type="ECO:0000313" key="18">
    <source>
        <dbReference type="Proteomes" id="UP001205998"/>
    </source>
</evidence>
<evidence type="ECO:0000256" key="5">
    <source>
        <dbReference type="ARBA" id="ARBA00022679"/>
    </source>
</evidence>
<evidence type="ECO:0000256" key="10">
    <source>
        <dbReference type="ARBA" id="ARBA00038162"/>
    </source>
</evidence>
<comment type="similarity">
    <text evidence="10">Belongs to the glycosyltransferase 8 family. Glycogenin subfamily.</text>
</comment>
<comment type="function">
    <text evidence="14">Glycogenin participates in the glycogen biosynthetic process along with glycogen synthase and glycogen branching enzyme. It catalyzes the formation of a short alpha (1,4)-glucosyl chain covalently attached via a glucose 1-O-tyrosyl linkage to internal tyrosine residues and these chains act as primers for the elongation reaction catalyzed by glycogen synthase.</text>
</comment>
<keyword evidence="6" id="KW-0479">Metal-binding</keyword>
<evidence type="ECO:0000256" key="12">
    <source>
        <dbReference type="ARBA" id="ARBA00047374"/>
    </source>
</evidence>
<dbReference type="InterPro" id="IPR029044">
    <property type="entry name" value="Nucleotide-diphossugar_trans"/>
</dbReference>
<comment type="subcellular location">
    <subcellularLocation>
        <location evidence="2">Cytoplasm</location>
    </subcellularLocation>
</comment>
<evidence type="ECO:0000256" key="15">
    <source>
        <dbReference type="ARBA" id="ARBA00057883"/>
    </source>
</evidence>
<dbReference type="Gene3D" id="3.90.550.10">
    <property type="entry name" value="Spore Coat Polysaccharide Biosynthesis Protein SpsA, Chain A"/>
    <property type="match status" value="1"/>
</dbReference>
<feature type="compositionally biased region" description="Low complexity" evidence="16">
    <location>
        <begin position="372"/>
        <end position="382"/>
    </location>
</feature>
<dbReference type="GO" id="GO:0005978">
    <property type="term" value="P:glycogen biosynthetic process"/>
    <property type="evidence" value="ECO:0007669"/>
    <property type="project" value="UniProtKB-KW"/>
</dbReference>
<dbReference type="EC" id="2.4.1.186" evidence="11"/>
<evidence type="ECO:0000256" key="14">
    <source>
        <dbReference type="ARBA" id="ARBA00049637"/>
    </source>
</evidence>
<organism evidence="17 18">
    <name type="scientific">Silurus asotus</name>
    <name type="common">Amur catfish</name>
    <name type="synonym">Parasilurus asotus</name>
    <dbReference type="NCBI Taxonomy" id="30991"/>
    <lineage>
        <taxon>Eukaryota</taxon>
        <taxon>Metazoa</taxon>
        <taxon>Chordata</taxon>
        <taxon>Craniata</taxon>
        <taxon>Vertebrata</taxon>
        <taxon>Euteleostomi</taxon>
        <taxon>Actinopterygii</taxon>
        <taxon>Neopterygii</taxon>
        <taxon>Teleostei</taxon>
        <taxon>Ostariophysi</taxon>
        <taxon>Siluriformes</taxon>
        <taxon>Siluridae</taxon>
        <taxon>Silurus</taxon>
    </lineage>
</organism>
<dbReference type="Proteomes" id="UP001205998">
    <property type="component" value="Unassembled WGS sequence"/>
</dbReference>
<evidence type="ECO:0000256" key="6">
    <source>
        <dbReference type="ARBA" id="ARBA00022723"/>
    </source>
</evidence>
<dbReference type="SUPFAM" id="SSF53448">
    <property type="entry name" value="Nucleotide-diphospho-sugar transferases"/>
    <property type="match status" value="1"/>
</dbReference>
<comment type="caution">
    <text evidence="17">The sequence shown here is derived from an EMBL/GenBank/DDBJ whole genome shotgun (WGS) entry which is preliminary data.</text>
</comment>
<evidence type="ECO:0000256" key="11">
    <source>
        <dbReference type="ARBA" id="ARBA00038934"/>
    </source>
</evidence>
<comment type="cofactor">
    <cofactor evidence="1">
        <name>Mn(2+)</name>
        <dbReference type="ChEBI" id="CHEBI:29035"/>
    </cofactor>
</comment>
<evidence type="ECO:0000313" key="17">
    <source>
        <dbReference type="EMBL" id="KAI5625980.1"/>
    </source>
</evidence>
<keyword evidence="7" id="KW-0320">Glycogen biosynthesis</keyword>
<accession>A0AAD5B1G5</accession>
<keyword evidence="9" id="KW-0464">Manganese</keyword>
<feature type="region of interest" description="Disordered" evidence="16">
    <location>
        <begin position="43"/>
        <end position="75"/>
    </location>
</feature>
<reference evidence="17" key="1">
    <citation type="submission" date="2018-07" db="EMBL/GenBank/DDBJ databases">
        <title>Comparative genomics of catfishes provides insights into carnivory and benthic adaptation.</title>
        <authorList>
            <person name="Zhang Y."/>
            <person name="Wang D."/>
            <person name="Peng Z."/>
            <person name="Zheng S."/>
            <person name="Shao F."/>
            <person name="Tao W."/>
        </authorList>
    </citation>
    <scope>NUCLEOTIDE SEQUENCE</scope>
    <source>
        <strain evidence="17">Chongqing</strain>
    </source>
</reference>
<gene>
    <name evidence="17" type="ORF">C0J50_14534</name>
</gene>
<proteinExistence type="inferred from homology"/>
<dbReference type="AlphaFoldDB" id="A0AAD5B1G5"/>
<evidence type="ECO:0000256" key="16">
    <source>
        <dbReference type="SAM" id="MobiDB-lite"/>
    </source>
</evidence>
<evidence type="ECO:0000256" key="8">
    <source>
        <dbReference type="ARBA" id="ARBA00023180"/>
    </source>
</evidence>
<evidence type="ECO:0000256" key="7">
    <source>
        <dbReference type="ARBA" id="ARBA00023056"/>
    </source>
</evidence>
<comment type="catalytic activity">
    <reaction evidence="12">
        <text>[1,4-alpha-D-glucosyl](n)-L-tyrosyl-[glycogenin] + UDP-alpha-D-glucose = [1,4-alpha-D-glucosyl](n+1)-L-tyrosyl-[glycogenin] + UDP + H(+)</text>
        <dbReference type="Rhea" id="RHEA:56560"/>
        <dbReference type="Rhea" id="RHEA-COMP:14606"/>
        <dbReference type="Rhea" id="RHEA-COMP:14607"/>
        <dbReference type="ChEBI" id="CHEBI:15378"/>
        <dbReference type="ChEBI" id="CHEBI:58223"/>
        <dbReference type="ChEBI" id="CHEBI:58885"/>
        <dbReference type="ChEBI" id="CHEBI:140574"/>
        <dbReference type="EC" id="2.4.1.186"/>
    </reaction>
    <physiologicalReaction direction="left-to-right" evidence="12">
        <dbReference type="Rhea" id="RHEA:56561"/>
    </physiologicalReaction>
</comment>
<evidence type="ECO:0000256" key="1">
    <source>
        <dbReference type="ARBA" id="ARBA00001936"/>
    </source>
</evidence>
<evidence type="ECO:0000256" key="2">
    <source>
        <dbReference type="ARBA" id="ARBA00004496"/>
    </source>
</evidence>
<dbReference type="InterPro" id="IPR050587">
    <property type="entry name" value="GNT1/Glycosyltrans_8"/>
</dbReference>
<keyword evidence="8" id="KW-0325">Glycoprotein</keyword>
<dbReference type="GO" id="GO:0046872">
    <property type="term" value="F:metal ion binding"/>
    <property type="evidence" value="ECO:0007669"/>
    <property type="project" value="UniProtKB-KW"/>
</dbReference>
<feature type="compositionally biased region" description="Basic and acidic residues" evidence="16">
    <location>
        <begin position="52"/>
        <end position="64"/>
    </location>
</feature>
<dbReference type="Pfam" id="PF01501">
    <property type="entry name" value="Glyco_transf_8"/>
    <property type="match status" value="1"/>
</dbReference>
<feature type="compositionally biased region" description="Basic and acidic residues" evidence="16">
    <location>
        <begin position="389"/>
        <end position="406"/>
    </location>
</feature>
<dbReference type="GO" id="GO:0005737">
    <property type="term" value="C:cytoplasm"/>
    <property type="evidence" value="ECO:0007669"/>
    <property type="project" value="UniProtKB-SubCell"/>
</dbReference>
<dbReference type="FunFam" id="3.90.550.10:FF:000092">
    <property type="entry name" value="Glycogenin 2"/>
    <property type="match status" value="1"/>
</dbReference>
<keyword evidence="5" id="KW-0808">Transferase</keyword>
<dbReference type="GO" id="GO:0008466">
    <property type="term" value="F:glycogenin glucosyltransferase activity"/>
    <property type="evidence" value="ECO:0007669"/>
    <property type="project" value="UniProtKB-EC"/>
</dbReference>
<evidence type="ECO:0000256" key="13">
    <source>
        <dbReference type="ARBA" id="ARBA00047924"/>
    </source>
</evidence>